<name>A0A533QDY3_9BACT</name>
<protein>
    <submittedName>
        <fullName evidence="1">Uncharacterized protein</fullName>
    </submittedName>
</protein>
<organism evidence="1 2">
    <name type="scientific">Candidatus Jettenia ecosi</name>
    <dbReference type="NCBI Taxonomy" id="2494326"/>
    <lineage>
        <taxon>Bacteria</taxon>
        <taxon>Pseudomonadati</taxon>
        <taxon>Planctomycetota</taxon>
        <taxon>Candidatus Brocadiia</taxon>
        <taxon>Candidatus Brocadiales</taxon>
        <taxon>Candidatus Brocadiaceae</taxon>
        <taxon>Candidatus Jettenia</taxon>
    </lineage>
</organism>
<dbReference type="Proteomes" id="UP000319783">
    <property type="component" value="Unassembled WGS sequence"/>
</dbReference>
<accession>A0A533QDY3</accession>
<evidence type="ECO:0000313" key="1">
    <source>
        <dbReference type="EMBL" id="TLD42955.1"/>
    </source>
</evidence>
<reference evidence="1 2" key="1">
    <citation type="submission" date="2019-04" db="EMBL/GenBank/DDBJ databases">
        <title>Genome of a novel bacterium Candidatus Jettenia ecosi reconstructed from metagenome of an anammox bioreactor.</title>
        <authorList>
            <person name="Mardanov A.V."/>
            <person name="Beletsky A.V."/>
            <person name="Ravin N.V."/>
            <person name="Botchkova E.A."/>
            <person name="Litti Y.V."/>
            <person name="Nozhevnikova A.N."/>
        </authorList>
    </citation>
    <scope>NUCLEOTIDE SEQUENCE [LARGE SCALE GENOMIC DNA]</scope>
    <source>
        <strain evidence="1">J2</strain>
    </source>
</reference>
<comment type="caution">
    <text evidence="1">The sequence shown here is derived from an EMBL/GenBank/DDBJ whole genome shotgun (WGS) entry which is preliminary data.</text>
</comment>
<dbReference type="EMBL" id="SULG01000010">
    <property type="protein sequence ID" value="TLD42955.1"/>
    <property type="molecule type" value="Genomic_DNA"/>
</dbReference>
<gene>
    <name evidence="1" type="ORF">JETT_0743</name>
</gene>
<sequence length="60" mass="7055">MPPFLKSSGQNEQYLKLQKIIERMKMERESGCFLNGFEIWNSNIPAPPYRIGPQQTQRPM</sequence>
<dbReference type="AlphaFoldDB" id="A0A533QDY3"/>
<proteinExistence type="predicted"/>
<evidence type="ECO:0000313" key="2">
    <source>
        <dbReference type="Proteomes" id="UP000319783"/>
    </source>
</evidence>